<name>A0A2M7LJ80_9BACT</name>
<dbReference type="AlphaFoldDB" id="A0A2M7LJ80"/>
<dbReference type="Gene3D" id="3.90.1140.10">
    <property type="entry name" value="Cyclic phosphodiesterase"/>
    <property type="match status" value="1"/>
</dbReference>
<proteinExistence type="predicted"/>
<evidence type="ECO:0000313" key="2">
    <source>
        <dbReference type="Proteomes" id="UP000229531"/>
    </source>
</evidence>
<dbReference type="InterPro" id="IPR009097">
    <property type="entry name" value="Cyclic_Pdiesterase"/>
</dbReference>
<organism evidence="1 2">
    <name type="scientific">Candidatus Shapirobacteria bacterium CG_4_10_14_3_um_filter_35_13</name>
    <dbReference type="NCBI Taxonomy" id="1974873"/>
    <lineage>
        <taxon>Bacteria</taxon>
        <taxon>Candidatus Shapironibacteriota</taxon>
    </lineage>
</organism>
<evidence type="ECO:0008006" key="3">
    <source>
        <dbReference type="Google" id="ProtNLM"/>
    </source>
</evidence>
<accession>A0A2M7LJ80</accession>
<dbReference type="EMBL" id="PFJG01000023">
    <property type="protein sequence ID" value="PIX68136.1"/>
    <property type="molecule type" value="Genomic_DNA"/>
</dbReference>
<protein>
    <recommendedName>
        <fullName evidence="3">2'-5' RNA ligase</fullName>
    </recommendedName>
</protein>
<gene>
    <name evidence="1" type="ORF">COZ41_01220</name>
</gene>
<sequence length="164" mass="18904">MKNLGYVEAKIDEFSIKTFHRLILKICHKNDFYKSDVIDYINGDVTNKLHLTLFYGCNVTGVKLKQLKNYVRNIKLSKLNLGRLFLIPGYKNLYQVLCVEVIDGNNELKNISDDISNFGYDQSVVHDKFTPHLTLAYVNSNYKVPSDIQSPKSVKVKAINYFCE</sequence>
<evidence type="ECO:0000313" key="1">
    <source>
        <dbReference type="EMBL" id="PIX68136.1"/>
    </source>
</evidence>
<reference evidence="2" key="1">
    <citation type="submission" date="2017-09" db="EMBL/GenBank/DDBJ databases">
        <title>Depth-based differentiation of microbial function through sediment-hosted aquifers and enrichment of novel symbionts in the deep terrestrial subsurface.</title>
        <authorList>
            <person name="Probst A.J."/>
            <person name="Ladd B."/>
            <person name="Jarett J.K."/>
            <person name="Geller-Mcgrath D.E."/>
            <person name="Sieber C.M.K."/>
            <person name="Emerson J.B."/>
            <person name="Anantharaman K."/>
            <person name="Thomas B.C."/>
            <person name="Malmstrom R."/>
            <person name="Stieglmeier M."/>
            <person name="Klingl A."/>
            <person name="Woyke T."/>
            <person name="Ryan C.M."/>
            <person name="Banfield J.F."/>
        </authorList>
    </citation>
    <scope>NUCLEOTIDE SEQUENCE [LARGE SCALE GENOMIC DNA]</scope>
</reference>
<comment type="caution">
    <text evidence="1">The sequence shown here is derived from an EMBL/GenBank/DDBJ whole genome shotgun (WGS) entry which is preliminary data.</text>
</comment>
<dbReference type="SUPFAM" id="SSF55144">
    <property type="entry name" value="LigT-like"/>
    <property type="match status" value="1"/>
</dbReference>
<dbReference type="Proteomes" id="UP000229531">
    <property type="component" value="Unassembled WGS sequence"/>
</dbReference>